<dbReference type="GO" id="GO:0022857">
    <property type="term" value="F:transmembrane transporter activity"/>
    <property type="evidence" value="ECO:0007669"/>
    <property type="project" value="InterPro"/>
</dbReference>
<evidence type="ECO:0000256" key="4">
    <source>
        <dbReference type="ARBA" id="ARBA00022692"/>
    </source>
</evidence>
<comment type="subcellular location">
    <subcellularLocation>
        <location evidence="1">Cell membrane</location>
        <topology evidence="1">Multi-pass membrane protein</topology>
    </subcellularLocation>
</comment>
<dbReference type="PANTHER" id="PTHR23513">
    <property type="entry name" value="INTEGRAL MEMBRANE EFFLUX PROTEIN-RELATED"/>
    <property type="match status" value="1"/>
</dbReference>
<feature type="transmembrane region" description="Helical" evidence="9">
    <location>
        <begin position="366"/>
        <end position="386"/>
    </location>
</feature>
<dbReference type="AlphaFoldDB" id="A0A222FIV3"/>
<dbReference type="InterPro" id="IPR020846">
    <property type="entry name" value="MFS_dom"/>
</dbReference>
<keyword evidence="3" id="KW-1003">Cell membrane</keyword>
<proteinExistence type="inferred from homology"/>
<evidence type="ECO:0000256" key="6">
    <source>
        <dbReference type="ARBA" id="ARBA00023136"/>
    </source>
</evidence>
<evidence type="ECO:0000256" key="2">
    <source>
        <dbReference type="ARBA" id="ARBA00022448"/>
    </source>
</evidence>
<dbReference type="InterPro" id="IPR011701">
    <property type="entry name" value="MFS"/>
</dbReference>
<comment type="similarity">
    <text evidence="7">Belongs to the major facilitator superfamily. Drug:H(+) antiporter-3 (DHA3) (TC 2.A.1.21) family.</text>
</comment>
<feature type="transmembrane region" description="Helical" evidence="9">
    <location>
        <begin position="68"/>
        <end position="87"/>
    </location>
</feature>
<dbReference type="Pfam" id="PF07690">
    <property type="entry name" value="MFS_1"/>
    <property type="match status" value="1"/>
</dbReference>
<keyword evidence="12" id="KW-1185">Reference proteome</keyword>
<protein>
    <recommendedName>
        <fullName evidence="8">Multidrug efflux pump Tap</fullName>
    </recommendedName>
</protein>
<evidence type="ECO:0000256" key="9">
    <source>
        <dbReference type="SAM" id="Phobius"/>
    </source>
</evidence>
<evidence type="ECO:0000256" key="8">
    <source>
        <dbReference type="ARBA" id="ARBA00040914"/>
    </source>
</evidence>
<dbReference type="RefSeq" id="WP_094059772.1">
    <property type="nucleotide sequence ID" value="NZ_CP022530.1"/>
</dbReference>
<feature type="domain" description="Major facilitator superfamily (MFS) profile" evidence="10">
    <location>
        <begin position="1"/>
        <end position="392"/>
    </location>
</feature>
<feature type="transmembrane region" description="Helical" evidence="9">
    <location>
        <begin position="341"/>
        <end position="360"/>
    </location>
</feature>
<dbReference type="KEGG" id="bsan:CHH28_07795"/>
<gene>
    <name evidence="11" type="ORF">CHH28_07795</name>
</gene>
<feature type="transmembrane region" description="Helical" evidence="9">
    <location>
        <begin position="214"/>
        <end position="233"/>
    </location>
</feature>
<dbReference type="CDD" id="cd06173">
    <property type="entry name" value="MFS_MefA_like"/>
    <property type="match status" value="1"/>
</dbReference>
<reference evidence="11 12" key="1">
    <citation type="submission" date="2017-07" db="EMBL/GenBank/DDBJ databases">
        <title>Annotated genome sequence of Bacterioplanes sanyensis isolated from Red Sea.</title>
        <authorList>
            <person name="Rehman Z.U."/>
        </authorList>
    </citation>
    <scope>NUCLEOTIDE SEQUENCE [LARGE SCALE GENOMIC DNA]</scope>
    <source>
        <strain evidence="11 12">NV9</strain>
    </source>
</reference>
<evidence type="ECO:0000256" key="7">
    <source>
        <dbReference type="ARBA" id="ARBA00038075"/>
    </source>
</evidence>
<accession>A0A222FIV3</accession>
<keyword evidence="6 9" id="KW-0472">Membrane</keyword>
<organism evidence="11 12">
    <name type="scientific">Bacterioplanes sanyensis</name>
    <dbReference type="NCBI Taxonomy" id="1249553"/>
    <lineage>
        <taxon>Bacteria</taxon>
        <taxon>Pseudomonadati</taxon>
        <taxon>Pseudomonadota</taxon>
        <taxon>Gammaproteobacteria</taxon>
        <taxon>Oceanospirillales</taxon>
        <taxon>Oceanospirillaceae</taxon>
        <taxon>Bacterioplanes</taxon>
    </lineage>
</organism>
<feature type="transmembrane region" description="Helical" evidence="9">
    <location>
        <begin position="278"/>
        <end position="301"/>
    </location>
</feature>
<sequence>MRVNLFLLSCLFAFLAGHMVNYSVIFLSLEMFSSHALAGLGFGLCFMPPIVLGWVAGVFCDRYSPRSVILIAQNSYLVSFILLSLVVYDVDGMALNSKIALILIAAFFSGIGWSFVAPARFASLPFYVDPHKLTSASVALNLVVMTGFGLAPLVLKFIQVNWSWTMVMIVGAIFTLLSTAILLPLSYKFVGKKEEKAKQELLEVVQFVRQSKPIIQLLSLAAITYALMGPMQVLLPSVAKDILNLSDMSQGRYLSLVALALIFGGVVVMLVKSRLHYGCFLFLAISLAGVGIGTLGLLSVYSVSALVLVIAGALGGMAISLIVAGLQYYAPDHLRGRIMSVYTIISQVIPATSGIIAGALASSVNLTPALIAFGVFILLFSIIGFWRFNALRRTARLV</sequence>
<keyword evidence="2" id="KW-0813">Transport</keyword>
<evidence type="ECO:0000313" key="11">
    <source>
        <dbReference type="EMBL" id="ASP38582.1"/>
    </source>
</evidence>
<dbReference type="OrthoDB" id="322544at2"/>
<feature type="transmembrane region" description="Helical" evidence="9">
    <location>
        <begin position="35"/>
        <end position="56"/>
    </location>
</feature>
<keyword evidence="5 9" id="KW-1133">Transmembrane helix</keyword>
<feature type="transmembrane region" description="Helical" evidence="9">
    <location>
        <begin position="307"/>
        <end position="329"/>
    </location>
</feature>
<evidence type="ECO:0000259" key="10">
    <source>
        <dbReference type="PROSITE" id="PS50850"/>
    </source>
</evidence>
<evidence type="ECO:0000256" key="3">
    <source>
        <dbReference type="ARBA" id="ARBA00022475"/>
    </source>
</evidence>
<dbReference type="PANTHER" id="PTHR23513:SF9">
    <property type="entry name" value="ENTEROBACTIN EXPORTER ENTS"/>
    <property type="match status" value="1"/>
</dbReference>
<dbReference type="Proteomes" id="UP000202440">
    <property type="component" value="Chromosome"/>
</dbReference>
<keyword evidence="4 9" id="KW-0812">Transmembrane</keyword>
<dbReference type="Gene3D" id="1.20.1250.20">
    <property type="entry name" value="MFS general substrate transporter like domains"/>
    <property type="match status" value="1"/>
</dbReference>
<dbReference type="GO" id="GO:0005886">
    <property type="term" value="C:plasma membrane"/>
    <property type="evidence" value="ECO:0007669"/>
    <property type="project" value="UniProtKB-SubCell"/>
</dbReference>
<evidence type="ECO:0000313" key="12">
    <source>
        <dbReference type="Proteomes" id="UP000202440"/>
    </source>
</evidence>
<name>A0A222FIV3_9GAMM</name>
<dbReference type="PROSITE" id="PS50850">
    <property type="entry name" value="MFS"/>
    <property type="match status" value="1"/>
</dbReference>
<dbReference type="EMBL" id="CP022530">
    <property type="protein sequence ID" value="ASP38582.1"/>
    <property type="molecule type" value="Genomic_DNA"/>
</dbReference>
<evidence type="ECO:0000256" key="1">
    <source>
        <dbReference type="ARBA" id="ARBA00004651"/>
    </source>
</evidence>
<evidence type="ECO:0000256" key="5">
    <source>
        <dbReference type="ARBA" id="ARBA00022989"/>
    </source>
</evidence>
<dbReference type="InterPro" id="IPR036259">
    <property type="entry name" value="MFS_trans_sf"/>
</dbReference>
<feature type="transmembrane region" description="Helical" evidence="9">
    <location>
        <begin position="164"/>
        <end position="187"/>
    </location>
</feature>
<feature type="transmembrane region" description="Helical" evidence="9">
    <location>
        <begin position="99"/>
        <end position="117"/>
    </location>
</feature>
<dbReference type="SUPFAM" id="SSF103473">
    <property type="entry name" value="MFS general substrate transporter"/>
    <property type="match status" value="1"/>
</dbReference>
<feature type="transmembrane region" description="Helical" evidence="9">
    <location>
        <begin position="138"/>
        <end position="158"/>
    </location>
</feature>
<feature type="transmembrane region" description="Helical" evidence="9">
    <location>
        <begin position="253"/>
        <end position="271"/>
    </location>
</feature>